<feature type="compositionally biased region" description="Pro residues" evidence="4">
    <location>
        <begin position="12"/>
        <end position="22"/>
    </location>
</feature>
<organism evidence="6">
    <name type="scientific">Ananas comosus var. bracteatus</name>
    <name type="common">red pineapple</name>
    <dbReference type="NCBI Taxonomy" id="296719"/>
    <lineage>
        <taxon>Eukaryota</taxon>
        <taxon>Viridiplantae</taxon>
        <taxon>Streptophyta</taxon>
        <taxon>Embryophyta</taxon>
        <taxon>Tracheophyta</taxon>
        <taxon>Spermatophyta</taxon>
        <taxon>Magnoliopsida</taxon>
        <taxon>Liliopsida</taxon>
        <taxon>Poales</taxon>
        <taxon>Bromeliaceae</taxon>
        <taxon>Bromelioideae</taxon>
        <taxon>Ananas</taxon>
    </lineage>
</organism>
<dbReference type="Pfam" id="PF14226">
    <property type="entry name" value="DIOX_N"/>
    <property type="match status" value="1"/>
</dbReference>
<evidence type="ECO:0000256" key="3">
    <source>
        <dbReference type="ARBA" id="ARBA00023004"/>
    </source>
</evidence>
<evidence type="ECO:0000256" key="4">
    <source>
        <dbReference type="SAM" id="MobiDB-lite"/>
    </source>
</evidence>
<evidence type="ECO:0000313" key="6">
    <source>
        <dbReference type="EMBL" id="CAD1840856.1"/>
    </source>
</evidence>
<keyword evidence="2" id="KW-0560">Oxidoreductase</keyword>
<name>A0A6V7QDB7_ANACO</name>
<evidence type="ECO:0000256" key="1">
    <source>
        <dbReference type="ARBA" id="ARBA00022723"/>
    </source>
</evidence>
<dbReference type="Gene3D" id="2.60.120.330">
    <property type="entry name" value="B-lactam Antibiotic, Isopenicillin N Synthase, Chain"/>
    <property type="match status" value="1"/>
</dbReference>
<dbReference type="SUPFAM" id="SSF51197">
    <property type="entry name" value="Clavaminate synthase-like"/>
    <property type="match status" value="1"/>
</dbReference>
<keyword evidence="1" id="KW-0479">Metal-binding</keyword>
<evidence type="ECO:0000259" key="5">
    <source>
        <dbReference type="Pfam" id="PF14226"/>
    </source>
</evidence>
<sequence>MQELQKKLSTPHPRPLTTPPPSTLNSLSKACKEWGYFHISNHGISTDLYRQLRAISLDVFNLPLDTKLKASPRTSVNTYTIHFETLRVSGPDYLSSAKSSSDALFETERGITIDLHSVNHTSADIKEIDKSYL</sequence>
<gene>
    <name evidence="6" type="ORF">CB5_LOCUS24067</name>
</gene>
<protein>
    <recommendedName>
        <fullName evidence="5">Non-haem dioxygenase N-terminal domain-containing protein</fullName>
    </recommendedName>
</protein>
<reference evidence="6" key="1">
    <citation type="submission" date="2020-07" db="EMBL/GenBank/DDBJ databases">
        <authorList>
            <person name="Lin J."/>
        </authorList>
    </citation>
    <scope>NUCLEOTIDE SEQUENCE</scope>
</reference>
<dbReference type="AlphaFoldDB" id="A0A6V7QDB7"/>
<feature type="domain" description="Non-haem dioxygenase N-terminal" evidence="5">
    <location>
        <begin position="21"/>
        <end position="83"/>
    </location>
</feature>
<dbReference type="GO" id="GO:0046872">
    <property type="term" value="F:metal ion binding"/>
    <property type="evidence" value="ECO:0007669"/>
    <property type="project" value="UniProtKB-KW"/>
</dbReference>
<feature type="region of interest" description="Disordered" evidence="4">
    <location>
        <begin position="1"/>
        <end position="24"/>
    </location>
</feature>
<dbReference type="GO" id="GO:0016491">
    <property type="term" value="F:oxidoreductase activity"/>
    <property type="evidence" value="ECO:0007669"/>
    <property type="project" value="UniProtKB-KW"/>
</dbReference>
<dbReference type="EMBL" id="LR862135">
    <property type="protein sequence ID" value="CAD1840856.1"/>
    <property type="molecule type" value="Genomic_DNA"/>
</dbReference>
<accession>A0A6V7QDB7</accession>
<keyword evidence="3" id="KW-0408">Iron</keyword>
<dbReference type="InterPro" id="IPR027443">
    <property type="entry name" value="IPNS-like_sf"/>
</dbReference>
<evidence type="ECO:0000256" key="2">
    <source>
        <dbReference type="ARBA" id="ARBA00023002"/>
    </source>
</evidence>
<proteinExistence type="predicted"/>
<dbReference type="InterPro" id="IPR026992">
    <property type="entry name" value="DIOX_N"/>
</dbReference>